<dbReference type="AlphaFoldDB" id="A0A179H1C7"/>
<evidence type="ECO:0000313" key="2">
    <source>
        <dbReference type="EMBL" id="OAQ83498.1"/>
    </source>
</evidence>
<evidence type="ECO:0000256" key="1">
    <source>
        <dbReference type="SAM" id="MobiDB-lite"/>
    </source>
</evidence>
<accession>A0A179H1C7</accession>
<protein>
    <submittedName>
        <fullName evidence="2">Uncharacterized protein</fullName>
    </submittedName>
</protein>
<dbReference type="EMBL" id="LSBH01000002">
    <property type="protein sequence ID" value="OAQ83498.1"/>
    <property type="molecule type" value="Genomic_DNA"/>
</dbReference>
<name>A0A179H1C7_PURLI</name>
<gene>
    <name evidence="2" type="ORF">VFPBJ_02266</name>
</gene>
<proteinExistence type="predicted"/>
<dbReference type="Proteomes" id="UP000078240">
    <property type="component" value="Unassembled WGS sequence"/>
</dbReference>
<feature type="region of interest" description="Disordered" evidence="1">
    <location>
        <begin position="20"/>
        <end position="64"/>
    </location>
</feature>
<reference evidence="2 3" key="1">
    <citation type="submission" date="2016-01" db="EMBL/GenBank/DDBJ databases">
        <title>Biosynthesis of antibiotic leucinostatins and their inhibition on Phytophthora in bio-control Purpureocillium lilacinum.</title>
        <authorList>
            <person name="Wang G."/>
            <person name="Liu Z."/>
            <person name="Lin R."/>
            <person name="Li E."/>
            <person name="Mao Z."/>
            <person name="Ling J."/>
            <person name="Yin W."/>
            <person name="Xie B."/>
        </authorList>
    </citation>
    <scope>NUCLEOTIDE SEQUENCE [LARGE SCALE GENOMIC DNA]</scope>
    <source>
        <strain evidence="2">PLBJ-1</strain>
    </source>
</reference>
<organism evidence="2 3">
    <name type="scientific">Purpureocillium lilacinum</name>
    <name type="common">Paecilomyces lilacinus</name>
    <dbReference type="NCBI Taxonomy" id="33203"/>
    <lineage>
        <taxon>Eukaryota</taxon>
        <taxon>Fungi</taxon>
        <taxon>Dikarya</taxon>
        <taxon>Ascomycota</taxon>
        <taxon>Pezizomycotina</taxon>
        <taxon>Sordariomycetes</taxon>
        <taxon>Hypocreomycetidae</taxon>
        <taxon>Hypocreales</taxon>
        <taxon>Ophiocordycipitaceae</taxon>
        <taxon>Purpureocillium</taxon>
    </lineage>
</organism>
<sequence length="118" mass="12923">MTGLNRLSFSRISTIALPGISAPVQRRRPPSRSNGSDELQRGWTYAGKSRRSAPANRPSSMVPTCAASHSQSRLMLLPLCALPAARFRLCRLIPFREHPVDSLHINSLPYSSPPTEGS</sequence>
<comment type="caution">
    <text evidence="2">The sequence shown here is derived from an EMBL/GenBank/DDBJ whole genome shotgun (WGS) entry which is preliminary data.</text>
</comment>
<evidence type="ECO:0000313" key="3">
    <source>
        <dbReference type="Proteomes" id="UP000078240"/>
    </source>
</evidence>